<dbReference type="GO" id="GO:0005773">
    <property type="term" value="C:vacuole"/>
    <property type="evidence" value="ECO:0007669"/>
    <property type="project" value="UniProtKB-SubCell"/>
</dbReference>
<evidence type="ECO:0000313" key="7">
    <source>
        <dbReference type="Proteomes" id="UP001630127"/>
    </source>
</evidence>
<evidence type="ECO:0000256" key="3">
    <source>
        <dbReference type="ARBA" id="ARBA00022554"/>
    </source>
</evidence>
<dbReference type="Pfam" id="PF20067">
    <property type="entry name" value="SSL_N"/>
    <property type="match status" value="1"/>
</dbReference>
<accession>A0ABD2Z1X0</accession>
<comment type="subcellular location">
    <subcellularLocation>
        <location evidence="1">Vacuole</location>
    </subcellularLocation>
</comment>
<dbReference type="AlphaFoldDB" id="A0ABD2Z1X0"/>
<name>A0ABD2Z1X0_9GENT</name>
<dbReference type="EMBL" id="JBJUIK010000011">
    <property type="protein sequence ID" value="KAL3512340.1"/>
    <property type="molecule type" value="Genomic_DNA"/>
</dbReference>
<dbReference type="InterPro" id="IPR018119">
    <property type="entry name" value="Strictosidine_synth_cons-reg"/>
</dbReference>
<evidence type="ECO:0000256" key="4">
    <source>
        <dbReference type="ARBA" id="ARBA00023180"/>
    </source>
</evidence>
<gene>
    <name evidence="6" type="ORF">ACH5RR_025057</name>
</gene>
<proteinExistence type="inferred from homology"/>
<keyword evidence="7" id="KW-1185">Reference proteome</keyword>
<comment type="similarity">
    <text evidence="2">Belongs to the strictosidine synthase family.</text>
</comment>
<dbReference type="InterPro" id="IPR011042">
    <property type="entry name" value="6-blade_b-propeller_TolB-like"/>
</dbReference>
<dbReference type="Gene3D" id="2.120.10.30">
    <property type="entry name" value="TolB, C-terminal domain"/>
    <property type="match status" value="1"/>
</dbReference>
<keyword evidence="4" id="KW-0325">Glycoprotein</keyword>
<organism evidence="6 7">
    <name type="scientific">Cinchona calisaya</name>
    <dbReference type="NCBI Taxonomy" id="153742"/>
    <lineage>
        <taxon>Eukaryota</taxon>
        <taxon>Viridiplantae</taxon>
        <taxon>Streptophyta</taxon>
        <taxon>Embryophyta</taxon>
        <taxon>Tracheophyta</taxon>
        <taxon>Spermatophyta</taxon>
        <taxon>Magnoliopsida</taxon>
        <taxon>eudicotyledons</taxon>
        <taxon>Gunneridae</taxon>
        <taxon>Pentapetalae</taxon>
        <taxon>asterids</taxon>
        <taxon>lamiids</taxon>
        <taxon>Gentianales</taxon>
        <taxon>Rubiaceae</taxon>
        <taxon>Cinchonoideae</taxon>
        <taxon>Cinchoneae</taxon>
        <taxon>Cinchona</taxon>
    </lineage>
</organism>
<comment type="caution">
    <text evidence="6">The sequence shown here is derived from an EMBL/GenBank/DDBJ whole genome shotgun (WGS) entry which is preliminary data.</text>
</comment>
<reference evidence="6 7" key="1">
    <citation type="submission" date="2024-11" db="EMBL/GenBank/DDBJ databases">
        <title>A near-complete genome assembly of Cinchona calisaya.</title>
        <authorList>
            <person name="Lian D.C."/>
            <person name="Zhao X.W."/>
            <person name="Wei L."/>
        </authorList>
    </citation>
    <scope>NUCLEOTIDE SEQUENCE [LARGE SCALE GENOMIC DNA]</scope>
    <source>
        <tissue evidence="6">Nenye</tissue>
    </source>
</reference>
<evidence type="ECO:0000256" key="1">
    <source>
        <dbReference type="ARBA" id="ARBA00004116"/>
    </source>
</evidence>
<sequence>MGTIFRQRLLTILSIIIQFTFFLHTVQSLQLQTFQKLPIPANGPESMAFDSKGHGPYTGINDGRIVKYLGPKKGFVDFATTSANRTKKLCDGNTNSNLELTCGRTMGLEFNHKTGQLYALDARYGPMVVGPNGGLATPLAPGQPGLEGVPHDLPDGLDVDQVTGDVYFTYAGSVFLTGNLTLILSGDTGGRLLKYDPKTKKVTLALDGLSGPFGNAVSKDGKYVLITEYITRTIRKFWLKGPKANTSEVIVTLPGHPDNIKRTNSGNFWVAQTIINLDSTPPSSIPLGQKINAHGKILETLKLDSEYPDKSISEVNEHDGSLYIGTGSTNFVGLFLR</sequence>
<dbReference type="SUPFAM" id="SSF63829">
    <property type="entry name" value="Calcium-dependent phosphotriesterase"/>
    <property type="match status" value="1"/>
</dbReference>
<evidence type="ECO:0000313" key="6">
    <source>
        <dbReference type="EMBL" id="KAL3512340.1"/>
    </source>
</evidence>
<dbReference type="PANTHER" id="PTHR10426">
    <property type="entry name" value="STRICTOSIDINE SYNTHASE-RELATED"/>
    <property type="match status" value="1"/>
</dbReference>
<dbReference type="Proteomes" id="UP001630127">
    <property type="component" value="Unassembled WGS sequence"/>
</dbReference>
<feature type="domain" description="Strictosidine synthase conserved region" evidence="5">
    <location>
        <begin position="155"/>
        <end position="242"/>
    </location>
</feature>
<keyword evidence="3" id="KW-0926">Vacuole</keyword>
<dbReference type="Pfam" id="PF03088">
    <property type="entry name" value="Str_synth"/>
    <property type="match status" value="1"/>
</dbReference>
<dbReference type="PANTHER" id="PTHR10426:SF136">
    <property type="entry name" value="PROTEIN STRICTOSIDINE SYNTHASE-LIKE 9-LIKE"/>
    <property type="match status" value="1"/>
</dbReference>
<evidence type="ECO:0000259" key="5">
    <source>
        <dbReference type="Pfam" id="PF03088"/>
    </source>
</evidence>
<evidence type="ECO:0000256" key="2">
    <source>
        <dbReference type="ARBA" id="ARBA00009191"/>
    </source>
</evidence>
<protein>
    <recommendedName>
        <fullName evidence="5">Strictosidine synthase conserved region domain-containing protein</fullName>
    </recommendedName>
</protein>